<dbReference type="Proteomes" id="UP000596276">
    <property type="component" value="Chromosome 2"/>
</dbReference>
<evidence type="ECO:0000313" key="1">
    <source>
        <dbReference type="EMBL" id="QRD81218.1"/>
    </source>
</evidence>
<organism evidence="1 2">
    <name type="scientific">Aspergillus flavus (strain ATCC 200026 / FGSC A1120 / IAM 13836 / NRRL 3357 / JCM 12722 / SRRC 167)</name>
    <dbReference type="NCBI Taxonomy" id="332952"/>
    <lineage>
        <taxon>Eukaryota</taxon>
        <taxon>Fungi</taxon>
        <taxon>Dikarya</taxon>
        <taxon>Ascomycota</taxon>
        <taxon>Pezizomycotina</taxon>
        <taxon>Eurotiomycetes</taxon>
        <taxon>Eurotiomycetidae</taxon>
        <taxon>Eurotiales</taxon>
        <taxon>Aspergillaceae</taxon>
        <taxon>Aspergillus</taxon>
        <taxon>Aspergillus subgen. Circumdati</taxon>
    </lineage>
</organism>
<dbReference type="EMBL" id="CP044622">
    <property type="protein sequence ID" value="QRD81218.1"/>
    <property type="molecule type" value="Genomic_DNA"/>
</dbReference>
<dbReference type="AlphaFoldDB" id="A0A7U2MCL4"/>
<keyword evidence="2" id="KW-1185">Reference proteome</keyword>
<reference evidence="2" key="1">
    <citation type="journal article" date="2021" name="G3 (Bethesda)">
        <title>Chromosome assembled and annotated genome sequence of Aspergillus flavus NRRL 3357.</title>
        <authorList>
            <person name="Skerker J.M."/>
            <person name="Pianalto K.M."/>
            <person name="Mondo S.J."/>
            <person name="Yang K."/>
            <person name="Arkin A.P."/>
            <person name="Keller N.P."/>
            <person name="Grigoriev I.V."/>
            <person name="Louise Glass N.L."/>
        </authorList>
    </citation>
    <scope>NUCLEOTIDE SEQUENCE [LARGE SCALE GENOMIC DNA]</scope>
    <source>
        <strain evidence="2">ATCC 200026 / FGSC A1120 / IAM 13836 / NRRL 3357 / JCM 12722 / SRRC 167</strain>
    </source>
</reference>
<protein>
    <submittedName>
        <fullName evidence="1">Uncharacterized protein</fullName>
    </submittedName>
</protein>
<accession>A0A7U2MCL4</accession>
<evidence type="ECO:0000313" key="2">
    <source>
        <dbReference type="Proteomes" id="UP000596276"/>
    </source>
</evidence>
<proteinExistence type="predicted"/>
<name>A0A7U2MCL4_ASPFN</name>
<sequence>MIQITFAGAIIVKLVRFIYSITPSLFPIVVVYIGLDVGLCNCVNAITTTGDMDSVLPPKILSQTTISDELRHPYYGA</sequence>
<dbReference type="VEuPathDB" id="FungiDB:F9C07_9436"/>
<gene>
    <name evidence="1" type="ORF">F9C07_9436</name>
</gene>